<dbReference type="Gene3D" id="3.40.630.30">
    <property type="match status" value="1"/>
</dbReference>
<evidence type="ECO:0000313" key="12">
    <source>
        <dbReference type="Proteomes" id="UP000246569"/>
    </source>
</evidence>
<comment type="caution">
    <text evidence="11">The sequence shown here is derived from an EMBL/GenBank/DDBJ whole genome shotgun (WGS) entry which is preliminary data.</text>
</comment>
<evidence type="ECO:0000313" key="11">
    <source>
        <dbReference type="EMBL" id="PWV65855.1"/>
    </source>
</evidence>
<dbReference type="EMBL" id="QGTJ01000001">
    <property type="protein sequence ID" value="PWV65855.1"/>
    <property type="molecule type" value="Genomic_DNA"/>
</dbReference>
<comment type="catalytic activity">
    <reaction evidence="10">
        <text>a (3R)-hydroxyacyl-[ACP] + L-ornithine = a lyso-ornithine lipid + holo-[ACP] + H(+)</text>
        <dbReference type="Rhea" id="RHEA:20633"/>
        <dbReference type="Rhea" id="RHEA-COMP:9685"/>
        <dbReference type="Rhea" id="RHEA-COMP:9945"/>
        <dbReference type="ChEBI" id="CHEBI:15378"/>
        <dbReference type="ChEBI" id="CHEBI:46911"/>
        <dbReference type="ChEBI" id="CHEBI:64479"/>
        <dbReference type="ChEBI" id="CHEBI:78827"/>
        <dbReference type="ChEBI" id="CHEBI:138482"/>
        <dbReference type="EC" id="2.3.2.30"/>
    </reaction>
    <physiologicalReaction direction="left-to-right" evidence="10">
        <dbReference type="Rhea" id="RHEA:20634"/>
    </physiologicalReaction>
</comment>
<dbReference type="EC" id="2.3.2.30" evidence="7"/>
<dbReference type="Proteomes" id="UP000246569">
    <property type="component" value="Unassembled WGS sequence"/>
</dbReference>
<evidence type="ECO:0000256" key="2">
    <source>
        <dbReference type="ARBA" id="ARBA00022516"/>
    </source>
</evidence>
<keyword evidence="5 11" id="KW-0012">Acyltransferase</keyword>
<sequence length="254" mass="28485">MSSTPSVAPIERVQRNVSRLQISFARSERELRESQRLRYEIFVDEMGATLHNRIPGHDHDALDEHCRHLLVRDAGSGQLIGSTRILTDVTARAAGGFYSEGEFDIEAIRRLPGRIMEIGRTCVHRDYRSGATIATLWSGLAEFVADEGINYLIGCASVPLADGDAQRIFSDLSQKYMTPAQLRVTPKLALPRQDLLAHSDYQLPPLLKAYLRVGARIGGEPCLDPDFKCADLFILLDTVNLERRYARHFLGRPQ</sequence>
<dbReference type="InterPro" id="IPR052351">
    <property type="entry name" value="Ornithine_N-alpha-AT"/>
</dbReference>
<evidence type="ECO:0000256" key="3">
    <source>
        <dbReference type="ARBA" id="ARBA00022679"/>
    </source>
</evidence>
<comment type="function">
    <text evidence="9">Catalyzes the first step in the biosynthesis of ornithine lipids, which are phosphorus-free membrane lipids. Catalyzes the 3-hydroxyacyl-acyl carrier protein-dependent acylation of ornithine to form lyso-ornithine lipid (LOL).</text>
</comment>
<organism evidence="11 12">
    <name type="scientific">Plasticicumulans acidivorans</name>
    <dbReference type="NCBI Taxonomy" id="886464"/>
    <lineage>
        <taxon>Bacteria</taxon>
        <taxon>Pseudomonadati</taxon>
        <taxon>Pseudomonadota</taxon>
        <taxon>Gammaproteobacteria</taxon>
        <taxon>Candidatus Competibacteraceae</taxon>
        <taxon>Plasticicumulans</taxon>
    </lineage>
</organism>
<dbReference type="AlphaFoldDB" id="A0A317N037"/>
<evidence type="ECO:0000256" key="7">
    <source>
        <dbReference type="ARBA" id="ARBA00039058"/>
    </source>
</evidence>
<dbReference type="PANTHER" id="PTHR37323">
    <property type="entry name" value="GCN5-RELATED N-ACETYLTRANSFERASE"/>
    <property type="match status" value="1"/>
</dbReference>
<evidence type="ECO:0000256" key="10">
    <source>
        <dbReference type="ARBA" id="ARBA00047785"/>
    </source>
</evidence>
<evidence type="ECO:0000256" key="8">
    <source>
        <dbReference type="ARBA" id="ARBA00039866"/>
    </source>
</evidence>
<comment type="similarity">
    <text evidence="6">Belongs to the acetyltransferase family. OlsB subfamily.</text>
</comment>
<keyword evidence="12" id="KW-1185">Reference proteome</keyword>
<dbReference type="InterPro" id="IPR016181">
    <property type="entry name" value="Acyl_CoA_acyltransferase"/>
</dbReference>
<name>A0A317N037_9GAMM</name>
<dbReference type="PANTHER" id="PTHR37323:SF1">
    <property type="entry name" value="L-ORNITHINE N(ALPHA)-ACYLTRANSFERASE"/>
    <property type="match status" value="1"/>
</dbReference>
<keyword evidence="2" id="KW-0444">Lipid biosynthesis</keyword>
<comment type="pathway">
    <text evidence="1">Lipid metabolism.</text>
</comment>
<evidence type="ECO:0000256" key="9">
    <source>
        <dbReference type="ARBA" id="ARBA00045724"/>
    </source>
</evidence>
<dbReference type="GO" id="GO:0006629">
    <property type="term" value="P:lipid metabolic process"/>
    <property type="evidence" value="ECO:0007669"/>
    <property type="project" value="UniProtKB-KW"/>
</dbReference>
<dbReference type="GO" id="GO:0043810">
    <property type="term" value="F:ornithine-acyl [acyl carrier protein] N-acyltransferase activity"/>
    <property type="evidence" value="ECO:0007669"/>
    <property type="project" value="UniProtKB-EC"/>
</dbReference>
<evidence type="ECO:0000256" key="4">
    <source>
        <dbReference type="ARBA" id="ARBA00023098"/>
    </source>
</evidence>
<dbReference type="OrthoDB" id="9787072at2"/>
<proteinExistence type="inferred from homology"/>
<evidence type="ECO:0000256" key="6">
    <source>
        <dbReference type="ARBA" id="ARBA00038095"/>
    </source>
</evidence>
<dbReference type="SUPFAM" id="SSF55729">
    <property type="entry name" value="Acyl-CoA N-acyltransferases (Nat)"/>
    <property type="match status" value="1"/>
</dbReference>
<keyword evidence="4" id="KW-0443">Lipid metabolism</keyword>
<dbReference type="Pfam" id="PF13444">
    <property type="entry name" value="Acetyltransf_5"/>
    <property type="match status" value="1"/>
</dbReference>
<evidence type="ECO:0000256" key="1">
    <source>
        <dbReference type="ARBA" id="ARBA00005189"/>
    </source>
</evidence>
<dbReference type="RefSeq" id="WP_110016844.1">
    <property type="nucleotide sequence ID" value="NZ_QGTJ01000001.1"/>
</dbReference>
<evidence type="ECO:0000256" key="5">
    <source>
        <dbReference type="ARBA" id="ARBA00023315"/>
    </source>
</evidence>
<keyword evidence="3 11" id="KW-0808">Transferase</keyword>
<protein>
    <recommendedName>
        <fullName evidence="8">L-ornithine N(alpha)-acyltransferase</fullName>
        <ecNumber evidence="7">2.3.2.30</ecNumber>
    </recommendedName>
</protein>
<accession>A0A317N037</accession>
<gene>
    <name evidence="11" type="ORF">C7443_101340</name>
</gene>
<reference evidence="11 12" key="1">
    <citation type="submission" date="2018-05" db="EMBL/GenBank/DDBJ databases">
        <title>Genomic Encyclopedia of Type Strains, Phase IV (KMG-IV): sequencing the most valuable type-strain genomes for metagenomic binning, comparative biology and taxonomic classification.</title>
        <authorList>
            <person name="Goeker M."/>
        </authorList>
    </citation>
    <scope>NUCLEOTIDE SEQUENCE [LARGE SCALE GENOMIC DNA]</scope>
    <source>
        <strain evidence="11 12">DSM 23606</strain>
    </source>
</reference>